<dbReference type="InterPro" id="IPR020892">
    <property type="entry name" value="Cyclophilin-type_PPIase_CS"/>
</dbReference>
<dbReference type="SUPFAM" id="SSF50891">
    <property type="entry name" value="Cyclophilin-like"/>
    <property type="match status" value="1"/>
</dbReference>
<reference evidence="7" key="1">
    <citation type="submission" date="2023-04" db="EMBL/GenBank/DDBJ databases">
        <title>Phytophthora fragariaefolia NBRC 109709.</title>
        <authorList>
            <person name="Ichikawa N."/>
            <person name="Sato H."/>
            <person name="Tonouchi N."/>
        </authorList>
    </citation>
    <scope>NUCLEOTIDE SEQUENCE</scope>
    <source>
        <strain evidence="7">NBRC 109709</strain>
    </source>
</reference>
<dbReference type="OrthoDB" id="193499at2759"/>
<dbReference type="PROSITE" id="PS50072">
    <property type="entry name" value="CSA_PPIASE_2"/>
    <property type="match status" value="1"/>
</dbReference>
<name>A0A9W6Y8L8_9STRA</name>
<dbReference type="Proteomes" id="UP001165121">
    <property type="component" value="Unassembled WGS sequence"/>
</dbReference>
<dbReference type="Gene3D" id="2.40.100.10">
    <property type="entry name" value="Cyclophilin-like"/>
    <property type="match status" value="1"/>
</dbReference>
<dbReference type="EMBL" id="BSXT01003885">
    <property type="protein sequence ID" value="GMF55988.1"/>
    <property type="molecule type" value="Genomic_DNA"/>
</dbReference>
<evidence type="ECO:0000256" key="2">
    <source>
        <dbReference type="ARBA" id="ARBA00013194"/>
    </source>
</evidence>
<keyword evidence="8" id="KW-1185">Reference proteome</keyword>
<dbReference type="EC" id="5.2.1.8" evidence="2"/>
<comment type="catalytic activity">
    <reaction evidence="1">
        <text>[protein]-peptidylproline (omega=180) = [protein]-peptidylproline (omega=0)</text>
        <dbReference type="Rhea" id="RHEA:16237"/>
        <dbReference type="Rhea" id="RHEA-COMP:10747"/>
        <dbReference type="Rhea" id="RHEA-COMP:10748"/>
        <dbReference type="ChEBI" id="CHEBI:83833"/>
        <dbReference type="ChEBI" id="CHEBI:83834"/>
        <dbReference type="EC" id="5.2.1.8"/>
    </reaction>
</comment>
<dbReference type="GO" id="GO:0003755">
    <property type="term" value="F:peptidyl-prolyl cis-trans isomerase activity"/>
    <property type="evidence" value="ECO:0007669"/>
    <property type="project" value="UniProtKB-KW"/>
</dbReference>
<dbReference type="Pfam" id="PF00160">
    <property type="entry name" value="Pro_isomerase"/>
    <property type="match status" value="1"/>
</dbReference>
<dbReference type="FunFam" id="2.40.100.10:FF:000019">
    <property type="entry name" value="Peptidyl-prolyl cis-trans isomerase"/>
    <property type="match status" value="1"/>
</dbReference>
<dbReference type="GO" id="GO:0005737">
    <property type="term" value="C:cytoplasm"/>
    <property type="evidence" value="ECO:0007669"/>
    <property type="project" value="TreeGrafter"/>
</dbReference>
<feature type="domain" description="PPIase cyclophilin-type" evidence="6">
    <location>
        <begin position="195"/>
        <end position="358"/>
    </location>
</feature>
<dbReference type="InterPro" id="IPR002130">
    <property type="entry name" value="Cyclophilin-type_PPIase_dom"/>
</dbReference>
<organism evidence="7 8">
    <name type="scientific">Phytophthora fragariaefolia</name>
    <dbReference type="NCBI Taxonomy" id="1490495"/>
    <lineage>
        <taxon>Eukaryota</taxon>
        <taxon>Sar</taxon>
        <taxon>Stramenopiles</taxon>
        <taxon>Oomycota</taxon>
        <taxon>Peronosporomycetes</taxon>
        <taxon>Peronosporales</taxon>
        <taxon>Peronosporaceae</taxon>
        <taxon>Phytophthora</taxon>
    </lineage>
</organism>
<dbReference type="GO" id="GO:0016018">
    <property type="term" value="F:cyclosporin A binding"/>
    <property type="evidence" value="ECO:0007669"/>
    <property type="project" value="TreeGrafter"/>
</dbReference>
<dbReference type="CDD" id="cd01926">
    <property type="entry name" value="cyclophilin_ABH_like"/>
    <property type="match status" value="1"/>
</dbReference>
<keyword evidence="4" id="KW-0697">Rotamase</keyword>
<sequence length="434" mass="45953">MDSDPADPSKSPLCIPVTSKISSWSTIALVPRDSDTTNTPSDMATWLLRASGVGARSSSATTRTPGSAVGAVPLPRGHGGSASLASPLLPPIFWSTSATSCDAWRCESAPAAGGCSSSSSRAAGVISTSDAGGAAPAGLTSLQKASLGLAAMFGGGYAIGYFFGPFPSLEELTGVKAVTGASEYKGELIVTDKVFIDIGINDDYVGKIVMGLYGEVQPRTVENFRALCTGEKGDSRAGPPLWYKGSSFHRIIPGFMIQGGDFTQHNGRGGESIFGRRFNDEDLSVPHAGPGTLSMANAGPNTNGSQFFICTGDTPWLDGKHVVFGRVLEGMDVVDIISSCGRRSGKPKAEVKIINCGLLDADSPNQDGTAEKKEPKRLTREEMQDRLDSLREVEGNFLAQKDQIDPTMYGQLMAEIKHEKLRIKKELKKPQQKE</sequence>
<accession>A0A9W6Y8L8</accession>
<dbReference type="AlphaFoldDB" id="A0A9W6Y8L8"/>
<evidence type="ECO:0000313" key="8">
    <source>
        <dbReference type="Proteomes" id="UP001165121"/>
    </source>
</evidence>
<evidence type="ECO:0000256" key="5">
    <source>
        <dbReference type="ARBA" id="ARBA00023235"/>
    </source>
</evidence>
<dbReference type="PRINTS" id="PR00153">
    <property type="entry name" value="CSAPPISMRASE"/>
</dbReference>
<evidence type="ECO:0000256" key="1">
    <source>
        <dbReference type="ARBA" id="ARBA00000971"/>
    </source>
</evidence>
<dbReference type="PANTHER" id="PTHR11071:SF561">
    <property type="entry name" value="PEPTIDYL-PROLYL CIS-TRANS ISOMERASE D-RELATED"/>
    <property type="match status" value="1"/>
</dbReference>
<evidence type="ECO:0000256" key="4">
    <source>
        <dbReference type="ARBA" id="ARBA00023110"/>
    </source>
</evidence>
<dbReference type="PROSITE" id="PS00170">
    <property type="entry name" value="CSA_PPIASE_1"/>
    <property type="match status" value="1"/>
</dbReference>
<comment type="caution">
    <text evidence="7">The sequence shown here is derived from an EMBL/GenBank/DDBJ whole genome shotgun (WGS) entry which is preliminary data.</text>
</comment>
<evidence type="ECO:0000256" key="3">
    <source>
        <dbReference type="ARBA" id="ARBA00022729"/>
    </source>
</evidence>
<gene>
    <name evidence="7" type="ORF">Pfra01_002367700</name>
</gene>
<protein>
    <recommendedName>
        <fullName evidence="2">peptidylprolyl isomerase</fullName>
        <ecNumber evidence="2">5.2.1.8</ecNumber>
    </recommendedName>
</protein>
<dbReference type="GO" id="GO:0006457">
    <property type="term" value="P:protein folding"/>
    <property type="evidence" value="ECO:0007669"/>
    <property type="project" value="InterPro"/>
</dbReference>
<dbReference type="InterPro" id="IPR029000">
    <property type="entry name" value="Cyclophilin-like_dom_sf"/>
</dbReference>
<proteinExistence type="predicted"/>
<evidence type="ECO:0000313" key="7">
    <source>
        <dbReference type="EMBL" id="GMF55988.1"/>
    </source>
</evidence>
<keyword evidence="3" id="KW-0732">Signal</keyword>
<dbReference type="PANTHER" id="PTHR11071">
    <property type="entry name" value="PEPTIDYL-PROLYL CIS-TRANS ISOMERASE"/>
    <property type="match status" value="1"/>
</dbReference>
<evidence type="ECO:0000259" key="6">
    <source>
        <dbReference type="PROSITE" id="PS50072"/>
    </source>
</evidence>
<keyword evidence="5" id="KW-0413">Isomerase</keyword>